<name>A0ABQ6CBX8_9BURK</name>
<gene>
    <name evidence="1" type="ORF">GCM10007935_31380</name>
</gene>
<dbReference type="Proteomes" id="UP001156903">
    <property type="component" value="Unassembled WGS sequence"/>
</dbReference>
<sequence length="281" mass="29421">MPSIRDNFPKAVVDALGKRAAFICSNPDCRAQTLAPSDSEPEKYLYIGKAAHICAAAGGGPRYKTEMAASERAGIGNAIFLCSGCADMIDKNNGADFPEAMLRQWKTEHENWVAQNLNKRGTGVGGDGGGGTIIGNRGTVIGGRGGDGGVSGIGGKGGSGFIHGDDGLIIGGDGGSAATADGRGGRGARGPTERVGFSTEMWGFGRGGSAPNHPEYDRRINLLIHIRNEYLSRFPSDAPFIQAGIDPVPIDWINQRLAEMSEPWTVKHGDRGYVLPALEAP</sequence>
<evidence type="ECO:0000313" key="1">
    <source>
        <dbReference type="EMBL" id="GLS15702.1"/>
    </source>
</evidence>
<evidence type="ECO:0000313" key="2">
    <source>
        <dbReference type="Proteomes" id="UP001156903"/>
    </source>
</evidence>
<reference evidence="2" key="1">
    <citation type="journal article" date="2019" name="Int. J. Syst. Evol. Microbiol.">
        <title>The Global Catalogue of Microorganisms (GCM) 10K type strain sequencing project: providing services to taxonomists for standard genome sequencing and annotation.</title>
        <authorList>
            <consortium name="The Broad Institute Genomics Platform"/>
            <consortium name="The Broad Institute Genome Sequencing Center for Infectious Disease"/>
            <person name="Wu L."/>
            <person name="Ma J."/>
        </authorList>
    </citation>
    <scope>NUCLEOTIDE SEQUENCE [LARGE SCALE GENOMIC DNA]</scope>
    <source>
        <strain evidence="2">NBRC 109341</strain>
    </source>
</reference>
<dbReference type="EMBL" id="BSPB01000031">
    <property type="protein sequence ID" value="GLS15702.1"/>
    <property type="molecule type" value="Genomic_DNA"/>
</dbReference>
<protein>
    <submittedName>
        <fullName evidence="1">Uncharacterized protein</fullName>
    </submittedName>
</protein>
<proteinExistence type="predicted"/>
<keyword evidence="2" id="KW-1185">Reference proteome</keyword>
<accession>A0ABQ6CBX8</accession>
<organism evidence="1 2">
    <name type="scientific">Hydrogenophaga electricum</name>
    <dbReference type="NCBI Taxonomy" id="1230953"/>
    <lineage>
        <taxon>Bacteria</taxon>
        <taxon>Pseudomonadati</taxon>
        <taxon>Pseudomonadota</taxon>
        <taxon>Betaproteobacteria</taxon>
        <taxon>Burkholderiales</taxon>
        <taxon>Comamonadaceae</taxon>
        <taxon>Hydrogenophaga</taxon>
    </lineage>
</organism>
<comment type="caution">
    <text evidence="1">The sequence shown here is derived from an EMBL/GenBank/DDBJ whole genome shotgun (WGS) entry which is preliminary data.</text>
</comment>